<dbReference type="STRING" id="1265861.BCAMP_09915"/>
<feature type="transmembrane region" description="Helical" evidence="6">
    <location>
        <begin position="12"/>
        <end position="34"/>
    </location>
</feature>
<feature type="transmembrane region" description="Helical" evidence="6">
    <location>
        <begin position="407"/>
        <end position="426"/>
    </location>
</feature>
<feature type="transmembrane region" description="Helical" evidence="6">
    <location>
        <begin position="87"/>
        <end position="107"/>
    </location>
</feature>
<dbReference type="Pfam" id="PF01943">
    <property type="entry name" value="Polysacc_synt"/>
    <property type="match status" value="1"/>
</dbReference>
<feature type="transmembrane region" description="Helical" evidence="6">
    <location>
        <begin position="175"/>
        <end position="193"/>
    </location>
</feature>
<dbReference type="RefSeq" id="WP_035315153.1">
    <property type="nucleotide sequence ID" value="NZ_AODH01000041.1"/>
</dbReference>
<keyword evidence="8" id="KW-1185">Reference proteome</keyword>
<keyword evidence="5 6" id="KW-0472">Membrane</keyword>
<organism evidence="7 8">
    <name type="scientific">Brochothrix campestris FSL F6-1037</name>
    <dbReference type="NCBI Taxonomy" id="1265861"/>
    <lineage>
        <taxon>Bacteria</taxon>
        <taxon>Bacillati</taxon>
        <taxon>Bacillota</taxon>
        <taxon>Bacilli</taxon>
        <taxon>Bacillales</taxon>
        <taxon>Listeriaceae</taxon>
        <taxon>Brochothrix</taxon>
    </lineage>
</organism>
<keyword evidence="2" id="KW-1003">Cell membrane</keyword>
<feature type="transmembrane region" description="Helical" evidence="6">
    <location>
        <begin position="133"/>
        <end position="154"/>
    </location>
</feature>
<comment type="caution">
    <text evidence="7">The sequence shown here is derived from an EMBL/GenBank/DDBJ whole genome shotgun (WGS) entry which is preliminary data.</text>
</comment>
<dbReference type="PANTHER" id="PTHR30250">
    <property type="entry name" value="PST FAMILY PREDICTED COLANIC ACID TRANSPORTER"/>
    <property type="match status" value="1"/>
</dbReference>
<feature type="transmembrane region" description="Helical" evidence="6">
    <location>
        <begin position="46"/>
        <end position="66"/>
    </location>
</feature>
<dbReference type="PANTHER" id="PTHR30250:SF21">
    <property type="entry name" value="LIPID II FLIPPASE MURJ"/>
    <property type="match status" value="1"/>
</dbReference>
<dbReference type="Proteomes" id="UP000019243">
    <property type="component" value="Unassembled WGS sequence"/>
</dbReference>
<dbReference type="InterPro" id="IPR002797">
    <property type="entry name" value="Polysacc_synth"/>
</dbReference>
<evidence type="ECO:0000256" key="2">
    <source>
        <dbReference type="ARBA" id="ARBA00022475"/>
    </source>
</evidence>
<sequence>MGSKLLRGTFILSIATLISKILGLVYIIPFAAIIKNNDAMSLYNFGYIPYQIFLSIATAGLPLAVAKYISKYEALGDYEIGQRLFKSGLVIMTLTGIASFLVMYGFAPQFAHMVNPVDAKGLTVWSDDDITRVIRAVSWALIIIPAMSLIRGYFQGKSSMGPSAVSQVIEQFVRILFMLISAFVVLYTLKGSVVTAISYATFAAFVGAVASLVILIVIYYKRKPYEEGAAALAAKPVSTSKVSLLSIYKEVIVYAIPFIAIGVAMPVYQMIDQYTVTRILQHFAYSAKEALYWFNFLNFNANKLVLIPVTLATAFSMALVPVITTAYIKGKFKEMHKSLDDVFQVLMFVTIPACIGMMVLARPIYTIFFGDSADGATVLFWYSPVAILFSLYMVTTAILQGIDQQRYTVFSLVLGLFIKVVTQYPLIQWFGIYGAIISTALGFIVSIWVTLVVIQRDADYRLGIVIRRTILMSLIAVVMFIVVLVVYWLLGLFLTPATVAQALLMTCIGAVAGIVVYGYLAMKTHLIDRVFGDRGTNIRLKFKIK</sequence>
<dbReference type="GO" id="GO:0005886">
    <property type="term" value="C:plasma membrane"/>
    <property type="evidence" value="ECO:0007669"/>
    <property type="project" value="UniProtKB-SubCell"/>
</dbReference>
<name>W7CWC0_9LIST</name>
<evidence type="ECO:0000256" key="1">
    <source>
        <dbReference type="ARBA" id="ARBA00004651"/>
    </source>
</evidence>
<evidence type="ECO:0000313" key="8">
    <source>
        <dbReference type="Proteomes" id="UP000019243"/>
    </source>
</evidence>
<reference evidence="7 8" key="1">
    <citation type="submission" date="2012-12" db="EMBL/GenBank/DDBJ databases">
        <title>Novel taxa of Listeriaceae from agricultural environments in the United States.</title>
        <authorList>
            <person name="den Bakker H.C."/>
            <person name="Allred A."/>
            <person name="Warchocki S."/>
            <person name="Wright E.M."/>
            <person name="Burrell A."/>
            <person name="Nightingale K.K."/>
            <person name="Kephart D."/>
            <person name="Wiedmann M."/>
        </authorList>
    </citation>
    <scope>NUCLEOTIDE SEQUENCE [LARGE SCALE GENOMIC DNA]</scope>
    <source>
        <strain evidence="7 8">FSL F6-1037</strain>
    </source>
</reference>
<evidence type="ECO:0000256" key="6">
    <source>
        <dbReference type="SAM" id="Phobius"/>
    </source>
</evidence>
<feature type="transmembrane region" description="Helical" evidence="6">
    <location>
        <begin position="199"/>
        <end position="220"/>
    </location>
</feature>
<keyword evidence="3 6" id="KW-0812">Transmembrane</keyword>
<keyword evidence="4 6" id="KW-1133">Transmembrane helix</keyword>
<dbReference type="OrthoDB" id="9775950at2"/>
<feature type="transmembrane region" description="Helical" evidence="6">
    <location>
        <begin position="345"/>
        <end position="368"/>
    </location>
</feature>
<feature type="transmembrane region" description="Helical" evidence="6">
    <location>
        <begin position="466"/>
        <end position="490"/>
    </location>
</feature>
<comment type="subcellular location">
    <subcellularLocation>
        <location evidence="1">Cell membrane</location>
        <topology evidence="1">Multi-pass membrane protein</topology>
    </subcellularLocation>
</comment>
<dbReference type="CDD" id="cd13124">
    <property type="entry name" value="MATE_SpoVB_like"/>
    <property type="match status" value="1"/>
</dbReference>
<evidence type="ECO:0000256" key="5">
    <source>
        <dbReference type="ARBA" id="ARBA00023136"/>
    </source>
</evidence>
<feature type="transmembrane region" description="Helical" evidence="6">
    <location>
        <begin position="304"/>
        <end position="324"/>
    </location>
</feature>
<dbReference type="AlphaFoldDB" id="W7CWC0"/>
<evidence type="ECO:0000256" key="4">
    <source>
        <dbReference type="ARBA" id="ARBA00022989"/>
    </source>
</evidence>
<dbReference type="EMBL" id="AODH01000041">
    <property type="protein sequence ID" value="EUJ37338.1"/>
    <property type="molecule type" value="Genomic_DNA"/>
</dbReference>
<dbReference type="PATRIC" id="fig|1265861.3.peg.1945"/>
<proteinExistence type="predicted"/>
<evidence type="ECO:0000313" key="7">
    <source>
        <dbReference type="EMBL" id="EUJ37338.1"/>
    </source>
</evidence>
<feature type="transmembrane region" description="Helical" evidence="6">
    <location>
        <begin position="251"/>
        <end position="271"/>
    </location>
</feature>
<dbReference type="InterPro" id="IPR024923">
    <property type="entry name" value="PG_synth_SpoVB"/>
</dbReference>
<feature type="transmembrane region" description="Helical" evidence="6">
    <location>
        <begin position="502"/>
        <end position="520"/>
    </location>
</feature>
<gene>
    <name evidence="7" type="ORF">BCAMP_09915</name>
</gene>
<feature type="transmembrane region" description="Helical" evidence="6">
    <location>
        <begin position="432"/>
        <end position="454"/>
    </location>
</feature>
<dbReference type="InterPro" id="IPR050833">
    <property type="entry name" value="Poly_Biosynth_Transport"/>
</dbReference>
<feature type="transmembrane region" description="Helical" evidence="6">
    <location>
        <begin position="380"/>
        <end position="400"/>
    </location>
</feature>
<dbReference type="PIRSF" id="PIRSF038958">
    <property type="entry name" value="PG_synth_SpoVB"/>
    <property type="match status" value="1"/>
</dbReference>
<evidence type="ECO:0000256" key="3">
    <source>
        <dbReference type="ARBA" id="ARBA00022692"/>
    </source>
</evidence>
<accession>W7CWC0</accession>
<protein>
    <submittedName>
        <fullName evidence="7">Uncharacterized protein</fullName>
    </submittedName>
</protein>